<protein>
    <submittedName>
        <fullName evidence="2">Uncharacterized protein</fullName>
    </submittedName>
</protein>
<organism evidence="2 3">
    <name type="scientific">Thalassorhabdus alkalitolerans</name>
    <dbReference type="NCBI Taxonomy" id="2282697"/>
    <lineage>
        <taxon>Bacteria</taxon>
        <taxon>Bacillati</taxon>
        <taxon>Bacillota</taxon>
        <taxon>Bacilli</taxon>
        <taxon>Bacillales</taxon>
        <taxon>Bacillaceae</taxon>
        <taxon>Thalassorhabdus</taxon>
    </lineage>
</organism>
<reference evidence="3" key="1">
    <citation type="journal article" date="2019" name="Int. J. Syst. Evol. Microbiol.">
        <title>The Global Catalogue of Microorganisms (GCM) 10K type strain sequencing project: providing services to taxonomists for standard genome sequencing and annotation.</title>
        <authorList>
            <consortium name="The Broad Institute Genomics Platform"/>
            <consortium name="The Broad Institute Genome Sequencing Center for Infectious Disease"/>
            <person name="Wu L."/>
            <person name="Ma J."/>
        </authorList>
    </citation>
    <scope>NUCLEOTIDE SEQUENCE [LARGE SCALE GENOMIC DNA]</scope>
    <source>
        <strain evidence="3">CECT 7184</strain>
    </source>
</reference>
<keyword evidence="3" id="KW-1185">Reference proteome</keyword>
<name>A0ABW0YQD9_9BACI</name>
<dbReference type="RefSeq" id="WP_385941531.1">
    <property type="nucleotide sequence ID" value="NZ_JBHSOZ010000005.1"/>
</dbReference>
<sequence>MMELLLDISWLEIIFTLSVLMISGWIAVQVLGAAFSFHKRPVSQSVSEKETLPAQRTARRLTFIMQRRKIPGADENKDDEDTSLFVF</sequence>
<dbReference type="Proteomes" id="UP001596142">
    <property type="component" value="Unassembled WGS sequence"/>
</dbReference>
<comment type="caution">
    <text evidence="2">The sequence shown here is derived from an EMBL/GenBank/DDBJ whole genome shotgun (WGS) entry which is preliminary data.</text>
</comment>
<keyword evidence="1" id="KW-0812">Transmembrane</keyword>
<evidence type="ECO:0000313" key="2">
    <source>
        <dbReference type="EMBL" id="MFC5713577.1"/>
    </source>
</evidence>
<dbReference type="EMBL" id="JBHSOZ010000005">
    <property type="protein sequence ID" value="MFC5713577.1"/>
    <property type="molecule type" value="Genomic_DNA"/>
</dbReference>
<proteinExistence type="predicted"/>
<keyword evidence="1" id="KW-0472">Membrane</keyword>
<accession>A0ABW0YQD9</accession>
<feature type="transmembrane region" description="Helical" evidence="1">
    <location>
        <begin position="13"/>
        <end position="37"/>
    </location>
</feature>
<evidence type="ECO:0000256" key="1">
    <source>
        <dbReference type="SAM" id="Phobius"/>
    </source>
</evidence>
<evidence type="ECO:0000313" key="3">
    <source>
        <dbReference type="Proteomes" id="UP001596142"/>
    </source>
</evidence>
<gene>
    <name evidence="2" type="ORF">ACFPU1_12360</name>
</gene>
<keyword evidence="1" id="KW-1133">Transmembrane helix</keyword>